<name>A0A4U8UUX3_STECR</name>
<organism evidence="1 2">
    <name type="scientific">Steinernema carpocapsae</name>
    <name type="common">Entomopathogenic nematode</name>
    <dbReference type="NCBI Taxonomy" id="34508"/>
    <lineage>
        <taxon>Eukaryota</taxon>
        <taxon>Metazoa</taxon>
        <taxon>Ecdysozoa</taxon>
        <taxon>Nematoda</taxon>
        <taxon>Chromadorea</taxon>
        <taxon>Rhabditida</taxon>
        <taxon>Tylenchina</taxon>
        <taxon>Panagrolaimomorpha</taxon>
        <taxon>Strongyloidoidea</taxon>
        <taxon>Steinernematidae</taxon>
        <taxon>Steinernema</taxon>
    </lineage>
</organism>
<keyword evidence="2" id="KW-1185">Reference proteome</keyword>
<reference evidence="1 2" key="2">
    <citation type="journal article" date="2019" name="G3 (Bethesda)">
        <title>Hybrid Assembly of the Genome of the Entomopathogenic Nematode Steinernema carpocapsae Identifies the X-Chromosome.</title>
        <authorList>
            <person name="Serra L."/>
            <person name="Macchietto M."/>
            <person name="Macias-Munoz A."/>
            <person name="McGill C.J."/>
            <person name="Rodriguez I.M."/>
            <person name="Rodriguez B."/>
            <person name="Murad R."/>
            <person name="Mortazavi A."/>
        </authorList>
    </citation>
    <scope>NUCLEOTIDE SEQUENCE [LARGE SCALE GENOMIC DNA]</scope>
    <source>
        <strain evidence="1 2">ALL</strain>
    </source>
</reference>
<dbReference type="AlphaFoldDB" id="A0A4U8UUX3"/>
<reference evidence="1 2" key="1">
    <citation type="journal article" date="2015" name="Genome Biol.">
        <title>Comparative genomics of Steinernema reveals deeply conserved gene regulatory networks.</title>
        <authorList>
            <person name="Dillman A.R."/>
            <person name="Macchietto M."/>
            <person name="Porter C.F."/>
            <person name="Rogers A."/>
            <person name="Williams B."/>
            <person name="Antoshechkin I."/>
            <person name="Lee M.M."/>
            <person name="Goodwin Z."/>
            <person name="Lu X."/>
            <person name="Lewis E.E."/>
            <person name="Goodrich-Blair H."/>
            <person name="Stock S.P."/>
            <person name="Adams B.J."/>
            <person name="Sternberg P.W."/>
            <person name="Mortazavi A."/>
        </authorList>
    </citation>
    <scope>NUCLEOTIDE SEQUENCE [LARGE SCALE GENOMIC DNA]</scope>
    <source>
        <strain evidence="1 2">ALL</strain>
    </source>
</reference>
<evidence type="ECO:0000313" key="2">
    <source>
        <dbReference type="Proteomes" id="UP000298663"/>
    </source>
</evidence>
<dbReference type="EMBL" id="AZBU02000001">
    <property type="protein sequence ID" value="TMS37200.1"/>
    <property type="molecule type" value="Genomic_DNA"/>
</dbReference>
<gene>
    <name evidence="1" type="ORF">L596_004178</name>
</gene>
<proteinExistence type="predicted"/>
<accession>A0A4U8UUX3</accession>
<evidence type="ECO:0000313" key="1">
    <source>
        <dbReference type="EMBL" id="TMS37200.1"/>
    </source>
</evidence>
<sequence>MRFPIDSLLYGFEEPSSKKLWSNRLRLCASHASYERIRCRLDQVALPDMSDERESLIQIPETVKTTKRLQSRVAHNSLFA</sequence>
<protein>
    <submittedName>
        <fullName evidence="1">Uncharacterized protein</fullName>
    </submittedName>
</protein>
<comment type="caution">
    <text evidence="1">The sequence shown here is derived from an EMBL/GenBank/DDBJ whole genome shotgun (WGS) entry which is preliminary data.</text>
</comment>
<dbReference type="Proteomes" id="UP000298663">
    <property type="component" value="Unassembled WGS sequence"/>
</dbReference>